<evidence type="ECO:0000313" key="1">
    <source>
        <dbReference type="EMBL" id="DAE06867.1"/>
    </source>
</evidence>
<dbReference type="EMBL" id="BK015443">
    <property type="protein sequence ID" value="DAE06867.1"/>
    <property type="molecule type" value="Genomic_DNA"/>
</dbReference>
<proteinExistence type="predicted"/>
<sequence>MRKKLGDQEFAALDCGGVAWTADEFGQWHHGYHFTKVSEIPNFGSMIHGKDFFIEVYNGGTEQLNAGIGVSYVKHSDSELVMTSVNGLHSLNVRIYYAVDFTRPAPSSFLKSIDFTIASGTTTKNILLADIPDAGEIVCAGLVSRGWEGWNALNVTYTTESVTITFSTSKNSGHAFGSEIVRVWYR</sequence>
<organism evidence="1">
    <name type="scientific">Siphoviridae sp. ctL0q1</name>
    <dbReference type="NCBI Taxonomy" id="2825449"/>
    <lineage>
        <taxon>Viruses</taxon>
        <taxon>Duplodnaviria</taxon>
        <taxon>Heunggongvirae</taxon>
        <taxon>Uroviricota</taxon>
        <taxon>Caudoviricetes</taxon>
    </lineage>
</organism>
<accession>A0A8S5PK64</accession>
<name>A0A8S5PK64_9CAUD</name>
<reference evidence="1" key="1">
    <citation type="journal article" date="2021" name="Proc. Natl. Acad. Sci. U.S.A.">
        <title>A Catalog of Tens of Thousands of Viruses from Human Metagenomes Reveals Hidden Associations with Chronic Diseases.</title>
        <authorList>
            <person name="Tisza M.J."/>
            <person name="Buck C.B."/>
        </authorList>
    </citation>
    <scope>NUCLEOTIDE SEQUENCE</scope>
    <source>
        <strain evidence="1">CtL0q1</strain>
    </source>
</reference>
<protein>
    <submittedName>
        <fullName evidence="1">Uncharacterized protein</fullName>
    </submittedName>
</protein>